<dbReference type="UniPathway" id="UPA00098">
    <property type="reaction ID" value="UER00360"/>
</dbReference>
<evidence type="ECO:0000259" key="8">
    <source>
        <dbReference type="Pfam" id="PF00171"/>
    </source>
</evidence>
<dbReference type="InterPro" id="IPR015590">
    <property type="entry name" value="Aldehyde_DH_dom"/>
</dbReference>
<dbReference type="GO" id="GO:0055129">
    <property type="term" value="P:L-proline biosynthetic process"/>
    <property type="evidence" value="ECO:0007669"/>
    <property type="project" value="UniProtKB-UniPathway"/>
</dbReference>
<name>A0A1F6B4Y8_9BACT</name>
<feature type="domain" description="Aldehyde dehydrogenase" evidence="8">
    <location>
        <begin position="102"/>
        <end position="283"/>
    </location>
</feature>
<dbReference type="AlphaFoldDB" id="A0A1F6B4Y8"/>
<evidence type="ECO:0000256" key="4">
    <source>
        <dbReference type="ARBA" id="ARBA00022650"/>
    </source>
</evidence>
<comment type="pathway">
    <text evidence="1">Amino-acid biosynthesis; L-proline biosynthesis; L-glutamate 5-semialdehyde from L-glutamate: step 2/2.</text>
</comment>
<dbReference type="Gene3D" id="3.40.605.10">
    <property type="entry name" value="Aldehyde Dehydrogenase, Chain A, domain 1"/>
    <property type="match status" value="1"/>
</dbReference>
<proteinExistence type="inferred from homology"/>
<sequence length="377" mass="42115">MSKRLNLEKIRIQALHLAKISEKKKNAFLSNLAKQLLLQKREIFCANNLDVENARKLQLPSSFIERLIIDEKCFQQIIHKLDILHKLDSQIGSIFESKTRNDGLTLKKIRVPIGVIFIIYEARPEVTIEVASLCIKSGNIAILKGGSEAKETNRVLYSCIKKALIKAKIASENVSFINDSNRRITNWLFKQHDFIDLVIARGGYNLVKAAVNKSKIPVLAHAAGGARIYVDKSADLNMAEKIIINAKINKPAACNSVDTILVHREIAGGFIPRIKLKLRQAGVEIVKEDWQTELLSLKISMKIVKDIEEAVGFINKYSKKHSEGIISRDRRAIGYFINTVDAAALFINSSPRLHDGYEFGLGAEMGISTGKLHARGP</sequence>
<dbReference type="PANTHER" id="PTHR11063">
    <property type="entry name" value="GLUTAMATE SEMIALDEHYDE DEHYDROGENASE"/>
    <property type="match status" value="1"/>
</dbReference>
<dbReference type="Proteomes" id="UP000179209">
    <property type="component" value="Unassembled WGS sequence"/>
</dbReference>
<keyword evidence="5" id="KW-0521">NADP</keyword>
<dbReference type="PANTHER" id="PTHR11063:SF8">
    <property type="entry name" value="DELTA-1-PYRROLINE-5-CARBOXYLATE SYNTHASE"/>
    <property type="match status" value="1"/>
</dbReference>
<dbReference type="InterPro" id="IPR016162">
    <property type="entry name" value="Ald_DH_N"/>
</dbReference>
<dbReference type="CDD" id="cd07079">
    <property type="entry name" value="ALDH_F18-19_ProA-GPR"/>
    <property type="match status" value="1"/>
</dbReference>
<dbReference type="GO" id="GO:0050661">
    <property type="term" value="F:NADP binding"/>
    <property type="evidence" value="ECO:0007669"/>
    <property type="project" value="InterPro"/>
</dbReference>
<feature type="non-terminal residue" evidence="9">
    <location>
        <position position="377"/>
    </location>
</feature>
<evidence type="ECO:0000256" key="7">
    <source>
        <dbReference type="ARBA" id="ARBA00049024"/>
    </source>
</evidence>
<dbReference type="InterPro" id="IPR016163">
    <property type="entry name" value="Ald_DH_C"/>
</dbReference>
<dbReference type="InterPro" id="IPR012134">
    <property type="entry name" value="Glu-5-SA_DH"/>
</dbReference>
<keyword evidence="3" id="KW-0028">Amino-acid biosynthesis</keyword>
<dbReference type="EMBL" id="MFKA01000038">
    <property type="protein sequence ID" value="OGG31990.1"/>
    <property type="molecule type" value="Genomic_DNA"/>
</dbReference>
<dbReference type="InterPro" id="IPR000965">
    <property type="entry name" value="GPR_dom"/>
</dbReference>
<dbReference type="Pfam" id="PF00171">
    <property type="entry name" value="Aldedh"/>
    <property type="match status" value="1"/>
</dbReference>
<dbReference type="Gene3D" id="3.40.309.10">
    <property type="entry name" value="Aldehyde Dehydrogenase, Chain A, domain 2"/>
    <property type="match status" value="1"/>
</dbReference>
<evidence type="ECO:0000256" key="2">
    <source>
        <dbReference type="ARBA" id="ARBA00013002"/>
    </source>
</evidence>
<keyword evidence="6" id="KW-0560">Oxidoreductase</keyword>
<dbReference type="SUPFAM" id="SSF53720">
    <property type="entry name" value="ALDH-like"/>
    <property type="match status" value="1"/>
</dbReference>
<gene>
    <name evidence="9" type="ORF">A3I51_02930</name>
</gene>
<evidence type="ECO:0000256" key="6">
    <source>
        <dbReference type="ARBA" id="ARBA00023002"/>
    </source>
</evidence>
<evidence type="ECO:0000256" key="1">
    <source>
        <dbReference type="ARBA" id="ARBA00004985"/>
    </source>
</evidence>
<dbReference type="InterPro" id="IPR016161">
    <property type="entry name" value="Ald_DH/histidinol_DH"/>
</dbReference>
<evidence type="ECO:0000256" key="5">
    <source>
        <dbReference type="ARBA" id="ARBA00022857"/>
    </source>
</evidence>
<dbReference type="HAMAP" id="MF_00412">
    <property type="entry name" value="ProA"/>
    <property type="match status" value="1"/>
</dbReference>
<evidence type="ECO:0000256" key="3">
    <source>
        <dbReference type="ARBA" id="ARBA00022605"/>
    </source>
</evidence>
<keyword evidence="4" id="KW-0641">Proline biosynthesis</keyword>
<protein>
    <recommendedName>
        <fullName evidence="2">glutamate-5-semialdehyde dehydrogenase</fullName>
        <ecNumber evidence="2">1.2.1.41</ecNumber>
    </recommendedName>
</protein>
<dbReference type="NCBIfam" id="NF001221">
    <property type="entry name" value="PRK00197.1"/>
    <property type="match status" value="1"/>
</dbReference>
<comment type="catalytic activity">
    <reaction evidence="7">
        <text>L-glutamate 5-semialdehyde + phosphate + NADP(+) = L-glutamyl 5-phosphate + NADPH + H(+)</text>
        <dbReference type="Rhea" id="RHEA:19541"/>
        <dbReference type="ChEBI" id="CHEBI:15378"/>
        <dbReference type="ChEBI" id="CHEBI:43474"/>
        <dbReference type="ChEBI" id="CHEBI:57783"/>
        <dbReference type="ChEBI" id="CHEBI:58066"/>
        <dbReference type="ChEBI" id="CHEBI:58274"/>
        <dbReference type="ChEBI" id="CHEBI:58349"/>
        <dbReference type="EC" id="1.2.1.41"/>
    </reaction>
</comment>
<dbReference type="EC" id="1.2.1.41" evidence="2"/>
<comment type="caution">
    <text evidence="9">The sequence shown here is derived from an EMBL/GenBank/DDBJ whole genome shotgun (WGS) entry which is preliminary data.</text>
</comment>
<organism evidence="9 10">
    <name type="scientific">Candidatus Gottesmanbacteria bacterium RIFCSPLOWO2_02_FULL_38_8</name>
    <dbReference type="NCBI Taxonomy" id="1798397"/>
    <lineage>
        <taxon>Bacteria</taxon>
        <taxon>Candidatus Gottesmaniibacteriota</taxon>
    </lineage>
</organism>
<dbReference type="GO" id="GO:0004350">
    <property type="term" value="F:glutamate-5-semialdehyde dehydrogenase activity"/>
    <property type="evidence" value="ECO:0007669"/>
    <property type="project" value="UniProtKB-EC"/>
</dbReference>
<evidence type="ECO:0000313" key="10">
    <source>
        <dbReference type="Proteomes" id="UP000179209"/>
    </source>
</evidence>
<evidence type="ECO:0000313" key="9">
    <source>
        <dbReference type="EMBL" id="OGG31990.1"/>
    </source>
</evidence>
<accession>A0A1F6B4Y8</accession>
<dbReference type="PIRSF" id="PIRSF000151">
    <property type="entry name" value="GPR"/>
    <property type="match status" value="1"/>
</dbReference>
<reference evidence="9 10" key="1">
    <citation type="journal article" date="2016" name="Nat. Commun.">
        <title>Thousands of microbial genomes shed light on interconnected biogeochemical processes in an aquifer system.</title>
        <authorList>
            <person name="Anantharaman K."/>
            <person name="Brown C.T."/>
            <person name="Hug L.A."/>
            <person name="Sharon I."/>
            <person name="Castelle C.J."/>
            <person name="Probst A.J."/>
            <person name="Thomas B.C."/>
            <person name="Singh A."/>
            <person name="Wilkins M.J."/>
            <person name="Karaoz U."/>
            <person name="Brodie E.L."/>
            <person name="Williams K.H."/>
            <person name="Hubbard S.S."/>
            <person name="Banfield J.F."/>
        </authorList>
    </citation>
    <scope>NUCLEOTIDE SEQUENCE [LARGE SCALE GENOMIC DNA]</scope>
</reference>